<evidence type="ECO:0000256" key="2">
    <source>
        <dbReference type="ARBA" id="ARBA00023002"/>
    </source>
</evidence>
<dbReference type="GO" id="GO:0016491">
    <property type="term" value="F:oxidoreductase activity"/>
    <property type="evidence" value="ECO:0007669"/>
    <property type="project" value="UniProtKB-KW"/>
</dbReference>
<keyword evidence="2" id="KW-0560">Oxidoreductase</keyword>
<dbReference type="Proteomes" id="UP001139103">
    <property type="component" value="Unassembled WGS sequence"/>
</dbReference>
<dbReference type="AlphaFoldDB" id="A0A9X1SEP5"/>
<dbReference type="RefSeq" id="WP_230214595.1">
    <property type="nucleotide sequence ID" value="NZ_JAJKFT010000002.1"/>
</dbReference>
<dbReference type="InterPro" id="IPR051317">
    <property type="entry name" value="Gfo/Idh/MocA_oxidoreduct"/>
</dbReference>
<dbReference type="InterPro" id="IPR036291">
    <property type="entry name" value="NAD(P)-bd_dom_sf"/>
</dbReference>
<comment type="caution">
    <text evidence="6">The sequence shown here is derived from an EMBL/GenBank/DDBJ whole genome shotgun (WGS) entry which is preliminary data.</text>
</comment>
<evidence type="ECO:0000259" key="4">
    <source>
        <dbReference type="Pfam" id="PF01408"/>
    </source>
</evidence>
<evidence type="ECO:0000256" key="3">
    <source>
        <dbReference type="SAM" id="MobiDB-lite"/>
    </source>
</evidence>
<dbReference type="Gene3D" id="3.40.50.720">
    <property type="entry name" value="NAD(P)-binding Rossmann-like Domain"/>
    <property type="match status" value="1"/>
</dbReference>
<dbReference type="Pfam" id="PF22725">
    <property type="entry name" value="GFO_IDH_MocA_C3"/>
    <property type="match status" value="1"/>
</dbReference>
<dbReference type="SUPFAM" id="SSF51735">
    <property type="entry name" value="NAD(P)-binding Rossmann-fold domains"/>
    <property type="match status" value="1"/>
</dbReference>
<evidence type="ECO:0000313" key="6">
    <source>
        <dbReference type="EMBL" id="MCC9626997.1"/>
    </source>
</evidence>
<dbReference type="SUPFAM" id="SSF55347">
    <property type="entry name" value="Glyceraldehyde-3-phosphate dehydrogenase-like, C-terminal domain"/>
    <property type="match status" value="1"/>
</dbReference>
<feature type="region of interest" description="Disordered" evidence="3">
    <location>
        <begin position="1"/>
        <end position="30"/>
    </location>
</feature>
<dbReference type="InterPro" id="IPR055170">
    <property type="entry name" value="GFO_IDH_MocA-like_dom"/>
</dbReference>
<feature type="domain" description="GFO/IDH/MocA-like oxidoreductase" evidence="5">
    <location>
        <begin position="164"/>
        <end position="282"/>
    </location>
</feature>
<evidence type="ECO:0000256" key="1">
    <source>
        <dbReference type="ARBA" id="ARBA00010928"/>
    </source>
</evidence>
<organism evidence="6 7">
    <name type="scientific">Blastopirellula sediminis</name>
    <dbReference type="NCBI Taxonomy" id="2894196"/>
    <lineage>
        <taxon>Bacteria</taxon>
        <taxon>Pseudomonadati</taxon>
        <taxon>Planctomycetota</taxon>
        <taxon>Planctomycetia</taxon>
        <taxon>Pirellulales</taxon>
        <taxon>Pirellulaceae</taxon>
        <taxon>Blastopirellula</taxon>
    </lineage>
</organism>
<evidence type="ECO:0000259" key="5">
    <source>
        <dbReference type="Pfam" id="PF22725"/>
    </source>
</evidence>
<comment type="similarity">
    <text evidence="1">Belongs to the Gfo/Idh/MocA family.</text>
</comment>
<name>A0A9X1SEP5_9BACT</name>
<dbReference type="PANTHER" id="PTHR43708:SF5">
    <property type="entry name" value="CONSERVED EXPRESSED OXIDOREDUCTASE (EUROFUNG)-RELATED"/>
    <property type="match status" value="1"/>
</dbReference>
<dbReference type="EMBL" id="JAJKFT010000002">
    <property type="protein sequence ID" value="MCC9626997.1"/>
    <property type="molecule type" value="Genomic_DNA"/>
</dbReference>
<proteinExistence type="inferred from homology"/>
<keyword evidence="7" id="KW-1185">Reference proteome</keyword>
<evidence type="ECO:0000313" key="7">
    <source>
        <dbReference type="Proteomes" id="UP001139103"/>
    </source>
</evidence>
<sequence>MTPEKTRKTVPPSGSQDLVPAPDLPYRPQDPQSYHPGIGLIGCGGITKDHLTAYKAAGYRVVAFCDVNLENAERRRAEFYPDAAVFQNAADLLARDDVEVVDIATHPAVRPPLIEAALLAGKHVLSQKPFVLDLDVGERLVALSESCDRKLAVNQNGRWAPHFSYAREAVRRGLLGDVNGVHMSIEWDHRWTEGTPFAEIKHLILYDYAIHWFDMIHCLLRNQTPLRVFASTTRTKTQTMMPPLGAQVAFEFEHAQASLSFDAATIYGRQDRTYIAGDQGSVYSIGPNEKEQQLTLYTADGVSQPDLVGSWFPDGFHGSMGELLCAIEENRRPSHSAADNLFSLSLCFAAIHSTETHQTVVPGAIRRLPIDKK</sequence>
<dbReference type="Pfam" id="PF01408">
    <property type="entry name" value="GFO_IDH_MocA"/>
    <property type="match status" value="1"/>
</dbReference>
<protein>
    <submittedName>
        <fullName evidence="6">Gfo/Idh/MocA family oxidoreductase</fullName>
    </submittedName>
</protein>
<dbReference type="GO" id="GO:0000166">
    <property type="term" value="F:nucleotide binding"/>
    <property type="evidence" value="ECO:0007669"/>
    <property type="project" value="InterPro"/>
</dbReference>
<reference evidence="6" key="1">
    <citation type="submission" date="2021-11" db="EMBL/GenBank/DDBJ databases">
        <title>Genome sequence.</title>
        <authorList>
            <person name="Sun Q."/>
        </authorList>
    </citation>
    <scope>NUCLEOTIDE SEQUENCE</scope>
    <source>
        <strain evidence="6">JC732</strain>
    </source>
</reference>
<feature type="domain" description="Gfo/Idh/MocA-like oxidoreductase N-terminal" evidence="4">
    <location>
        <begin position="38"/>
        <end position="154"/>
    </location>
</feature>
<dbReference type="Gene3D" id="3.30.360.10">
    <property type="entry name" value="Dihydrodipicolinate Reductase, domain 2"/>
    <property type="match status" value="1"/>
</dbReference>
<dbReference type="InterPro" id="IPR000683">
    <property type="entry name" value="Gfo/Idh/MocA-like_OxRdtase_N"/>
</dbReference>
<accession>A0A9X1SEP5</accession>
<gene>
    <name evidence="6" type="ORF">LOC68_01130</name>
</gene>
<dbReference type="PANTHER" id="PTHR43708">
    <property type="entry name" value="CONSERVED EXPRESSED OXIDOREDUCTASE (EUROFUNG)"/>
    <property type="match status" value="1"/>
</dbReference>